<dbReference type="GO" id="GO:0000287">
    <property type="term" value="F:magnesium ion binding"/>
    <property type="evidence" value="ECO:0007669"/>
    <property type="project" value="UniProtKB-ARBA"/>
</dbReference>
<dbReference type="Proteomes" id="UP000026941">
    <property type="component" value="Unassembled WGS sequence"/>
</dbReference>
<proteinExistence type="predicted"/>
<dbReference type="SFLD" id="SFLDS00001">
    <property type="entry name" value="Enolase"/>
    <property type="match status" value="1"/>
</dbReference>
<gene>
    <name evidence="3" type="ORF">RRH01S_03_00950</name>
</gene>
<dbReference type="SUPFAM" id="SSF51604">
    <property type="entry name" value="Enolase C-terminal domain-like"/>
    <property type="match status" value="1"/>
</dbReference>
<dbReference type="PANTHER" id="PTHR48073">
    <property type="entry name" value="O-SUCCINYLBENZOATE SYNTHASE-RELATED"/>
    <property type="match status" value="1"/>
</dbReference>
<dbReference type="SMART" id="SM00922">
    <property type="entry name" value="MR_MLE"/>
    <property type="match status" value="1"/>
</dbReference>
<dbReference type="Gene3D" id="3.20.20.120">
    <property type="entry name" value="Enolase-like C-terminal domain"/>
    <property type="match status" value="1"/>
</dbReference>
<dbReference type="Gene3D" id="3.30.390.10">
    <property type="entry name" value="Enolase-like, N-terminal domain"/>
    <property type="match status" value="1"/>
</dbReference>
<dbReference type="InterPro" id="IPR013342">
    <property type="entry name" value="Mandelate_racemase_C"/>
</dbReference>
<protein>
    <recommendedName>
        <fullName evidence="2">Mandelate racemase/muconate lactonizing enzyme C-terminal domain-containing protein</fullName>
    </recommendedName>
</protein>
<comment type="caution">
    <text evidence="3">The sequence shown here is derived from an EMBL/GenBank/DDBJ whole genome shotgun (WGS) entry which is preliminary data.</text>
</comment>
<feature type="domain" description="Mandelate racemase/muconate lactonizing enzyme C-terminal" evidence="2">
    <location>
        <begin position="141"/>
        <end position="238"/>
    </location>
</feature>
<dbReference type="RefSeq" id="WP_034522544.1">
    <property type="nucleotide sequence ID" value="NZ_BAYX01000003.1"/>
</dbReference>
<reference evidence="3 4" key="1">
    <citation type="submission" date="2014-05" db="EMBL/GenBank/DDBJ databases">
        <title>Whole genome shotgun sequence of Rhizobium rhizogenes NBRC 13257.</title>
        <authorList>
            <person name="Katano-Makiyama Y."/>
            <person name="Hosoyama A."/>
            <person name="Hashimoto M."/>
            <person name="Hosoyama Y."/>
            <person name="Noguchi M."/>
            <person name="Tsuchikane K."/>
            <person name="Kimura A."/>
            <person name="Ohji S."/>
            <person name="Ichikawa N."/>
            <person name="Yamazoe A."/>
            <person name="Fujita N."/>
        </authorList>
    </citation>
    <scope>NUCLEOTIDE SEQUENCE [LARGE SCALE GENOMIC DNA]</scope>
    <source>
        <strain evidence="3 4">NBRC 13257</strain>
    </source>
</reference>
<evidence type="ECO:0000313" key="3">
    <source>
        <dbReference type="EMBL" id="GAJ92027.1"/>
    </source>
</evidence>
<dbReference type="GO" id="GO:0009063">
    <property type="term" value="P:amino acid catabolic process"/>
    <property type="evidence" value="ECO:0007669"/>
    <property type="project" value="InterPro"/>
</dbReference>
<dbReference type="InterPro" id="IPR018110">
    <property type="entry name" value="Mandel_Rmase/mucon_lact_enz_CS"/>
</dbReference>
<evidence type="ECO:0000259" key="2">
    <source>
        <dbReference type="SMART" id="SM00922"/>
    </source>
</evidence>
<dbReference type="SUPFAM" id="SSF54826">
    <property type="entry name" value="Enolase N-terminal domain-like"/>
    <property type="match status" value="1"/>
</dbReference>
<dbReference type="AlphaFoldDB" id="A0AA87Q1G9"/>
<keyword evidence="1" id="KW-0479">Metal-binding</keyword>
<evidence type="ECO:0000256" key="1">
    <source>
        <dbReference type="ARBA" id="ARBA00022723"/>
    </source>
</evidence>
<dbReference type="GO" id="GO:0003824">
    <property type="term" value="F:catalytic activity"/>
    <property type="evidence" value="ECO:0007669"/>
    <property type="project" value="UniProtKB-ARBA"/>
</dbReference>
<dbReference type="PROSITE" id="PS00909">
    <property type="entry name" value="MR_MLE_2"/>
    <property type="match status" value="1"/>
</dbReference>
<organism evidence="3 4">
    <name type="scientific">Rhizobium rhizogenes NBRC 13257</name>
    <dbReference type="NCBI Taxonomy" id="1220581"/>
    <lineage>
        <taxon>Bacteria</taxon>
        <taxon>Pseudomonadati</taxon>
        <taxon>Pseudomonadota</taxon>
        <taxon>Alphaproteobacteria</taxon>
        <taxon>Hyphomicrobiales</taxon>
        <taxon>Rhizobiaceae</taxon>
        <taxon>Rhizobium/Agrobacterium group</taxon>
        <taxon>Rhizobium</taxon>
    </lineage>
</organism>
<dbReference type="PANTHER" id="PTHR48073:SF2">
    <property type="entry name" value="O-SUCCINYLBENZOATE SYNTHASE"/>
    <property type="match status" value="1"/>
</dbReference>
<name>A0AA87Q1G9_RHIRH</name>
<dbReference type="Pfam" id="PF13378">
    <property type="entry name" value="MR_MLE_C"/>
    <property type="match status" value="1"/>
</dbReference>
<sequence length="365" mass="39135">MQASLHRATLSYGNGLMLHTASSGPVTGLDTLYLRLRDGDVVATGEVRINIAYLNGLQADTVLAEALSLFDRIDWSLEAADLLADETIWAEASAPVRMLLDIALHDLLARRQGVPLAQWLGAAAAMPISHPTNQTLFISTPEQFLAQAENYVRRGFCDLKVRIGAGAFEDDLWRLSQLRSRFGEAIKLAVDANGAWGRDDAEGKLARLAEFDLAYVEQPIPAGDFDLMLELARKSPMPLMLDESVSSLLDVKAIVEASGRLWAHLKLVKLGGIAPTLKAAVTLRNGNIPFMLGQMNEGAVATAAALHLACATGPSFAELYGADGLADDPASRLTYARGQVTGTQAPGLGLTVDLSKTSLLKEFAR</sequence>
<dbReference type="InterPro" id="IPR029017">
    <property type="entry name" value="Enolase-like_N"/>
</dbReference>
<evidence type="ECO:0000313" key="4">
    <source>
        <dbReference type="Proteomes" id="UP000026941"/>
    </source>
</evidence>
<accession>A0AA87Q1G9</accession>
<dbReference type="InterPro" id="IPR029065">
    <property type="entry name" value="Enolase_C-like"/>
</dbReference>
<dbReference type="EMBL" id="BAYX01000003">
    <property type="protein sequence ID" value="GAJ92027.1"/>
    <property type="molecule type" value="Genomic_DNA"/>
</dbReference>
<dbReference type="InterPro" id="IPR036849">
    <property type="entry name" value="Enolase-like_C_sf"/>
</dbReference>